<sequence>MQGDAMAFASRVREWSRAECYHAQCRHSSLIFYRAVRDRRPPWALEELRTMGVFHWERGPHASRTAYTPSEALLYAIVHDHRAYARHLLGDGPCLVATQGQQMLNWQEDLENQERSMEHQQVASNNQHEAQDQQPEVRQSIHRDGLQQVYHKNQNQQGHHQQSVQDHETQSQHHQQLQQKLGPPSALAPPGPAFGASHLATAVRYDRVELLLLLLRVARHCSDSFRLSDYVNAAEVTPTWGPGAGRTPLHLACQLAKPECTRILLAHGARADVADMQGEFPLDALLEPLEGPLGSSKREGNGGPVPPGCRACQINNNHHQIHTHRRGSLTNQDLHQRASQVLHETAHSELNERAARNLNELPCQDLHERNRGNLNERAHQDLHDWAPHDALARARCLELLLLFSPPGGRGPPSSGSARALLERAPERWCALLGTETWMRALGRSPPSLRACALRELLRGGERARGAMLDSLPVRHGI</sequence>
<dbReference type="AlphaFoldDB" id="A0AAJ7XG05"/>
<organism evidence="3 4">
    <name type="scientific">Petromyzon marinus</name>
    <name type="common">Sea lamprey</name>
    <dbReference type="NCBI Taxonomy" id="7757"/>
    <lineage>
        <taxon>Eukaryota</taxon>
        <taxon>Metazoa</taxon>
        <taxon>Chordata</taxon>
        <taxon>Craniata</taxon>
        <taxon>Vertebrata</taxon>
        <taxon>Cyclostomata</taxon>
        <taxon>Hyperoartia</taxon>
        <taxon>Petromyzontiformes</taxon>
        <taxon>Petromyzontidae</taxon>
        <taxon>Petromyzon</taxon>
    </lineage>
</organism>
<dbReference type="Pfam" id="PF00023">
    <property type="entry name" value="Ank"/>
    <property type="match status" value="1"/>
</dbReference>
<evidence type="ECO:0000313" key="3">
    <source>
        <dbReference type="Proteomes" id="UP001318040"/>
    </source>
</evidence>
<feature type="compositionally biased region" description="Low complexity" evidence="2">
    <location>
        <begin position="172"/>
        <end position="185"/>
    </location>
</feature>
<dbReference type="RefSeq" id="XP_032833076.1">
    <property type="nucleotide sequence ID" value="XM_032977185.1"/>
</dbReference>
<feature type="compositionally biased region" description="Low complexity" evidence="2">
    <location>
        <begin position="152"/>
        <end position="164"/>
    </location>
</feature>
<proteinExistence type="predicted"/>
<evidence type="ECO:0000256" key="2">
    <source>
        <dbReference type="SAM" id="MobiDB-lite"/>
    </source>
</evidence>
<dbReference type="Gene3D" id="1.25.40.20">
    <property type="entry name" value="Ankyrin repeat-containing domain"/>
    <property type="match status" value="1"/>
</dbReference>
<dbReference type="InterPro" id="IPR036770">
    <property type="entry name" value="Ankyrin_rpt-contain_sf"/>
</dbReference>
<accession>A0AAJ7XG05</accession>
<feature type="region of interest" description="Disordered" evidence="2">
    <location>
        <begin position="152"/>
        <end position="193"/>
    </location>
</feature>
<dbReference type="CTD" id="122416"/>
<feature type="compositionally biased region" description="Polar residues" evidence="2">
    <location>
        <begin position="119"/>
        <end position="137"/>
    </location>
</feature>
<name>A0AAJ7XG05_PETMA</name>
<dbReference type="PROSITE" id="PS50297">
    <property type="entry name" value="ANK_REP_REGION"/>
    <property type="match status" value="1"/>
</dbReference>
<keyword evidence="3" id="KW-1185">Reference proteome</keyword>
<dbReference type="Proteomes" id="UP001318040">
    <property type="component" value="Chromosome 3"/>
</dbReference>
<evidence type="ECO:0000313" key="4">
    <source>
        <dbReference type="RefSeq" id="XP_032833076.1"/>
    </source>
</evidence>
<feature type="repeat" description="ANK" evidence="1">
    <location>
        <begin position="244"/>
        <end position="276"/>
    </location>
</feature>
<evidence type="ECO:0000256" key="1">
    <source>
        <dbReference type="PROSITE-ProRule" id="PRU00023"/>
    </source>
</evidence>
<dbReference type="PROSITE" id="PS50088">
    <property type="entry name" value="ANK_REPEAT"/>
    <property type="match status" value="1"/>
</dbReference>
<dbReference type="KEGG" id="pmrn:116955859"/>
<reference evidence="4" key="1">
    <citation type="submission" date="2025-08" db="UniProtKB">
        <authorList>
            <consortium name="RefSeq"/>
        </authorList>
    </citation>
    <scope>IDENTIFICATION</scope>
    <source>
        <tissue evidence="4">Sperm</tissue>
    </source>
</reference>
<dbReference type="InterPro" id="IPR002110">
    <property type="entry name" value="Ankyrin_rpt"/>
</dbReference>
<dbReference type="SUPFAM" id="SSF48403">
    <property type="entry name" value="Ankyrin repeat"/>
    <property type="match status" value="1"/>
</dbReference>
<protein>
    <submittedName>
        <fullName evidence="4">Ankyrin repeat domain-containing protein 9</fullName>
    </submittedName>
</protein>
<keyword evidence="1" id="KW-0040">ANK repeat</keyword>
<feature type="region of interest" description="Disordered" evidence="2">
    <location>
        <begin position="111"/>
        <end position="140"/>
    </location>
</feature>
<dbReference type="SMART" id="SM00248">
    <property type="entry name" value="ANK"/>
    <property type="match status" value="2"/>
</dbReference>
<gene>
    <name evidence="4" type="primary">ANKRD9</name>
</gene>